<reference evidence="2 3" key="1">
    <citation type="submission" date="2024-01" db="EMBL/GenBank/DDBJ databases">
        <title>Genome assemblies of Stephania.</title>
        <authorList>
            <person name="Yang L."/>
        </authorList>
    </citation>
    <scope>NUCLEOTIDE SEQUENCE [LARGE SCALE GENOMIC DNA]</scope>
    <source>
        <strain evidence="2">QJT</strain>
        <tissue evidence="2">Leaf</tissue>
    </source>
</reference>
<protein>
    <submittedName>
        <fullName evidence="2">Uncharacterized protein</fullName>
    </submittedName>
</protein>
<proteinExistence type="predicted"/>
<evidence type="ECO:0000313" key="3">
    <source>
        <dbReference type="Proteomes" id="UP001417504"/>
    </source>
</evidence>
<dbReference type="AlphaFoldDB" id="A0AAP0KLH7"/>
<evidence type="ECO:0000256" key="1">
    <source>
        <dbReference type="SAM" id="MobiDB-lite"/>
    </source>
</evidence>
<organism evidence="2 3">
    <name type="scientific">Stephania japonica</name>
    <dbReference type="NCBI Taxonomy" id="461633"/>
    <lineage>
        <taxon>Eukaryota</taxon>
        <taxon>Viridiplantae</taxon>
        <taxon>Streptophyta</taxon>
        <taxon>Embryophyta</taxon>
        <taxon>Tracheophyta</taxon>
        <taxon>Spermatophyta</taxon>
        <taxon>Magnoliopsida</taxon>
        <taxon>Ranunculales</taxon>
        <taxon>Menispermaceae</taxon>
        <taxon>Menispermoideae</taxon>
        <taxon>Cissampelideae</taxon>
        <taxon>Stephania</taxon>
    </lineage>
</organism>
<keyword evidence="3" id="KW-1185">Reference proteome</keyword>
<dbReference type="EMBL" id="JBBNAE010000001">
    <property type="protein sequence ID" value="KAK9154666.1"/>
    <property type="molecule type" value="Genomic_DNA"/>
</dbReference>
<comment type="caution">
    <text evidence="2">The sequence shown here is derived from an EMBL/GenBank/DDBJ whole genome shotgun (WGS) entry which is preliminary data.</text>
</comment>
<accession>A0AAP0KLH7</accession>
<name>A0AAP0KLH7_9MAGN</name>
<evidence type="ECO:0000313" key="2">
    <source>
        <dbReference type="EMBL" id="KAK9154666.1"/>
    </source>
</evidence>
<dbReference type="PANTHER" id="PTHR46183">
    <property type="entry name" value="PROTEIN CLMP1"/>
    <property type="match status" value="1"/>
</dbReference>
<gene>
    <name evidence="2" type="ORF">Sjap_002146</name>
</gene>
<sequence>MDEPAIGAASPFVQDQVLDFGGDAQKGVSVAASSSSSASSLSSCSAICLEKIELQEIALVKGKQGLLSREGFQDPDHAGSSRRTPNKKKEVKVGNGRRAKRAMKCEAADKAAATAASAVTAANTAATVTAAKGTSGLEPCSWYYAIGNKVDLATWPSTEVFELFNRVENNIHKCKTIWDQTVENHRVNELSKPNKIKIQMQEMGLSGLFTDMSPNEVAEQAATIVSQINLLLGTILYERSILEFKLGLPQWEYSVETAYKEFGLAGATSTDLAVKGKNHCSHETGAEGNENEKLLGKYRFFRRMLYQLKKLKFLFYSQE</sequence>
<dbReference type="InterPro" id="IPR044517">
    <property type="entry name" value="PHOX1-4"/>
</dbReference>
<feature type="region of interest" description="Disordered" evidence="1">
    <location>
        <begin position="70"/>
        <end position="99"/>
    </location>
</feature>
<dbReference type="PANTHER" id="PTHR46183:SF4">
    <property type="entry name" value="PROTEIN PHOX4"/>
    <property type="match status" value="1"/>
</dbReference>
<dbReference type="Proteomes" id="UP001417504">
    <property type="component" value="Unassembled WGS sequence"/>
</dbReference>